<dbReference type="HAMAP" id="MF_00265">
    <property type="entry name" value="VapC_Nob1"/>
    <property type="match status" value="1"/>
</dbReference>
<dbReference type="GO" id="GO:0016787">
    <property type="term" value="F:hydrolase activity"/>
    <property type="evidence" value="ECO:0007669"/>
    <property type="project" value="UniProtKB-KW"/>
</dbReference>
<evidence type="ECO:0000313" key="10">
    <source>
        <dbReference type="EMBL" id="APH73873.1"/>
    </source>
</evidence>
<comment type="cofactor">
    <cofactor evidence="1 8">
        <name>Mg(2+)</name>
        <dbReference type="ChEBI" id="CHEBI:18420"/>
    </cofactor>
</comment>
<proteinExistence type="inferred from homology"/>
<keyword evidence="8" id="KW-0800">Toxin</keyword>
<feature type="binding site" evidence="8">
    <location>
        <position position="100"/>
    </location>
    <ligand>
        <name>Mg(2+)</name>
        <dbReference type="ChEBI" id="CHEBI:18420"/>
    </ligand>
</feature>
<dbReference type="GO" id="GO:0090729">
    <property type="term" value="F:toxin activity"/>
    <property type="evidence" value="ECO:0007669"/>
    <property type="project" value="UniProtKB-KW"/>
</dbReference>
<name>A0A1L3SWQ7_9HYPH</name>
<dbReference type="InterPro" id="IPR002716">
    <property type="entry name" value="PIN_dom"/>
</dbReference>
<dbReference type="AlphaFoldDB" id="A0A1L3SWQ7"/>
<dbReference type="STRING" id="1670800.BSQ44_22675"/>
<dbReference type="PANTHER" id="PTHR33653:SF1">
    <property type="entry name" value="RIBONUCLEASE VAPC2"/>
    <property type="match status" value="1"/>
</dbReference>
<dbReference type="CDD" id="cd18740">
    <property type="entry name" value="PIN_VapC4-5_FitB-like"/>
    <property type="match status" value="1"/>
</dbReference>
<keyword evidence="4 8" id="KW-0479">Metal-binding</keyword>
<evidence type="ECO:0000256" key="8">
    <source>
        <dbReference type="HAMAP-Rule" id="MF_00265"/>
    </source>
</evidence>
<gene>
    <name evidence="8" type="primary">vapC</name>
    <name evidence="10" type="ORF">BSQ44_22675</name>
</gene>
<dbReference type="InterPro" id="IPR029060">
    <property type="entry name" value="PIN-like_dom_sf"/>
</dbReference>
<organism evidence="10 11">
    <name type="scientific">Aquibium oceanicum</name>
    <dbReference type="NCBI Taxonomy" id="1670800"/>
    <lineage>
        <taxon>Bacteria</taxon>
        <taxon>Pseudomonadati</taxon>
        <taxon>Pseudomonadota</taxon>
        <taxon>Alphaproteobacteria</taxon>
        <taxon>Hyphomicrobiales</taxon>
        <taxon>Phyllobacteriaceae</taxon>
        <taxon>Aquibium</taxon>
    </lineage>
</organism>
<dbReference type="PANTHER" id="PTHR33653">
    <property type="entry name" value="RIBONUCLEASE VAPC2"/>
    <property type="match status" value="1"/>
</dbReference>
<comment type="function">
    <text evidence="8">Toxic component of a toxin-antitoxin (TA) system. An RNase.</text>
</comment>
<dbReference type="RefSeq" id="WP_072607336.1">
    <property type="nucleotide sequence ID" value="NZ_CP018171.1"/>
</dbReference>
<evidence type="ECO:0000256" key="6">
    <source>
        <dbReference type="ARBA" id="ARBA00022842"/>
    </source>
</evidence>
<protein>
    <recommendedName>
        <fullName evidence="8">Ribonuclease VapC</fullName>
        <shortName evidence="8">RNase VapC</shortName>
        <ecNumber evidence="8">3.1.-.-</ecNumber>
    </recommendedName>
    <alternativeName>
        <fullName evidence="8">Toxin VapC</fullName>
    </alternativeName>
</protein>
<keyword evidence="6 8" id="KW-0460">Magnesium</keyword>
<dbReference type="InterPro" id="IPR022907">
    <property type="entry name" value="VapC_family"/>
</dbReference>
<feature type="binding site" evidence="8">
    <location>
        <position position="8"/>
    </location>
    <ligand>
        <name>Mg(2+)</name>
        <dbReference type="ChEBI" id="CHEBI:18420"/>
    </ligand>
</feature>
<evidence type="ECO:0000259" key="9">
    <source>
        <dbReference type="Pfam" id="PF01850"/>
    </source>
</evidence>
<evidence type="ECO:0000256" key="3">
    <source>
        <dbReference type="ARBA" id="ARBA00022722"/>
    </source>
</evidence>
<dbReference type="GO" id="GO:0004540">
    <property type="term" value="F:RNA nuclease activity"/>
    <property type="evidence" value="ECO:0007669"/>
    <property type="project" value="InterPro"/>
</dbReference>
<dbReference type="InterPro" id="IPR050556">
    <property type="entry name" value="Type_II_TA_system_RNase"/>
</dbReference>
<evidence type="ECO:0000256" key="5">
    <source>
        <dbReference type="ARBA" id="ARBA00022801"/>
    </source>
</evidence>
<dbReference type="GO" id="GO:0000287">
    <property type="term" value="F:magnesium ion binding"/>
    <property type="evidence" value="ECO:0007669"/>
    <property type="project" value="UniProtKB-UniRule"/>
</dbReference>
<evidence type="ECO:0000256" key="1">
    <source>
        <dbReference type="ARBA" id="ARBA00001946"/>
    </source>
</evidence>
<keyword evidence="5 8" id="KW-0378">Hydrolase</keyword>
<dbReference type="EMBL" id="CP018171">
    <property type="protein sequence ID" value="APH73873.1"/>
    <property type="molecule type" value="Genomic_DNA"/>
</dbReference>
<dbReference type="KEGG" id="meso:BSQ44_22675"/>
<dbReference type="SUPFAM" id="SSF88723">
    <property type="entry name" value="PIN domain-like"/>
    <property type="match status" value="1"/>
</dbReference>
<evidence type="ECO:0000256" key="4">
    <source>
        <dbReference type="ARBA" id="ARBA00022723"/>
    </source>
</evidence>
<evidence type="ECO:0000256" key="7">
    <source>
        <dbReference type="ARBA" id="ARBA00038093"/>
    </source>
</evidence>
<keyword evidence="3 8" id="KW-0540">Nuclease</keyword>
<accession>A0A1L3SWQ7</accession>
<dbReference type="EC" id="3.1.-.-" evidence="8"/>
<dbReference type="Pfam" id="PF01850">
    <property type="entry name" value="PIN"/>
    <property type="match status" value="1"/>
</dbReference>
<dbReference type="Proteomes" id="UP000182840">
    <property type="component" value="Chromosome"/>
</dbReference>
<comment type="similarity">
    <text evidence="7 8">Belongs to the PINc/VapC protein family.</text>
</comment>
<dbReference type="OrthoDB" id="5458135at2"/>
<evidence type="ECO:0000256" key="2">
    <source>
        <dbReference type="ARBA" id="ARBA00022649"/>
    </source>
</evidence>
<reference evidence="11" key="1">
    <citation type="submission" date="2016-11" db="EMBL/GenBank/DDBJ databases">
        <title>Mesorhizobium oceanicum sp. nov., isolated from deep seawater in South China Sea.</title>
        <authorList>
            <person name="Fu G.-Y."/>
        </authorList>
    </citation>
    <scope>NUCLEOTIDE SEQUENCE [LARGE SCALE GENOMIC DNA]</scope>
    <source>
        <strain evidence="11">B7</strain>
    </source>
</reference>
<sequence>MNGPYLLDTNMISYAASGRSPEAIRRITSRQAGDILISVISYAEVRYGLVRRPGATRLETATRALFAESIILPWTTSTADLYSDLRSTMERDGKSLTPLDMFIAAHALEAGATLVSADTAFRHVPELMVEDWSVV</sequence>
<dbReference type="Gene3D" id="3.40.50.1010">
    <property type="entry name" value="5'-nuclease"/>
    <property type="match status" value="1"/>
</dbReference>
<feature type="domain" description="PIN" evidence="9">
    <location>
        <begin position="5"/>
        <end position="126"/>
    </location>
</feature>
<keyword evidence="11" id="KW-1185">Reference proteome</keyword>
<evidence type="ECO:0000313" key="11">
    <source>
        <dbReference type="Proteomes" id="UP000182840"/>
    </source>
</evidence>
<keyword evidence="2 8" id="KW-1277">Toxin-antitoxin system</keyword>